<sequence length="211" mass="22618">MKCGSLMLSVILKSSIRGLGKAGEVAKVRPGYARYLLADGKAMRATKRNMELLAEKLAVMEEESNQKLREAEKVAEALAGECFVMIRQASDDGKLFGSVAVRDVAKLLGSLGYNVQPKEVFFSEVIKRIGEYEINVELHADLVAVVKLYVVRNEAEAERTRLQVARDRKSRNAAAASEVQDAPVEDGGDEVASVDSVAAEDGGADASGGTA</sequence>
<evidence type="ECO:0000256" key="3">
    <source>
        <dbReference type="ARBA" id="ARBA00022884"/>
    </source>
</evidence>
<dbReference type="GO" id="GO:0003735">
    <property type="term" value="F:structural constituent of ribosome"/>
    <property type="evidence" value="ECO:0007669"/>
    <property type="project" value="InterPro"/>
</dbReference>
<gene>
    <name evidence="7 12" type="primary">rplI</name>
    <name evidence="12" type="ORF">ANAPHAGO_00122</name>
</gene>
<dbReference type="GO" id="GO:1990904">
    <property type="term" value="C:ribonucleoprotein complex"/>
    <property type="evidence" value="ECO:0007669"/>
    <property type="project" value="UniProtKB-KW"/>
</dbReference>
<name>A0A098EGQ7_ANAPH</name>
<dbReference type="Proteomes" id="UP000055047">
    <property type="component" value="Unassembled WGS sequence"/>
</dbReference>
<dbReference type="AlphaFoldDB" id="A0A098EGQ7"/>
<reference evidence="12 13" key="1">
    <citation type="submission" date="2014-09" db="EMBL/GenBank/DDBJ databases">
        <authorList>
            <person name="Loux Valentin"/>
            <person name="Dugat Thibaut"/>
        </authorList>
    </citation>
    <scope>NUCLEOTIDE SEQUENCE [LARGE SCALE GENOMIC DNA]</scope>
    <source>
        <strain evidence="12 13">BOV-10_179</strain>
    </source>
</reference>
<feature type="coiled-coil region" evidence="8">
    <location>
        <begin position="43"/>
        <end position="81"/>
    </location>
</feature>
<keyword evidence="2 7" id="KW-0699">rRNA-binding</keyword>
<dbReference type="PANTHER" id="PTHR21368">
    <property type="entry name" value="50S RIBOSOMAL PROTEIN L9"/>
    <property type="match status" value="1"/>
</dbReference>
<comment type="similarity">
    <text evidence="1 7">Belongs to the bacterial ribosomal protein bL9 family.</text>
</comment>
<dbReference type="NCBIfam" id="TIGR00158">
    <property type="entry name" value="L9"/>
    <property type="match status" value="1"/>
</dbReference>
<protein>
    <recommendedName>
        <fullName evidence="6 7">Large ribosomal subunit protein bL9</fullName>
    </recommendedName>
</protein>
<evidence type="ECO:0000256" key="1">
    <source>
        <dbReference type="ARBA" id="ARBA00010605"/>
    </source>
</evidence>
<dbReference type="GO" id="GO:0019843">
    <property type="term" value="F:rRNA binding"/>
    <property type="evidence" value="ECO:0007669"/>
    <property type="project" value="UniProtKB-UniRule"/>
</dbReference>
<feature type="domain" description="Ribosomal protein L9" evidence="10">
    <location>
        <begin position="9"/>
        <end position="52"/>
    </location>
</feature>
<dbReference type="Gene3D" id="3.40.5.10">
    <property type="entry name" value="Ribosomal protein L9, N-terminal domain"/>
    <property type="match status" value="1"/>
</dbReference>
<dbReference type="InterPro" id="IPR000244">
    <property type="entry name" value="Ribosomal_bL9"/>
</dbReference>
<keyword evidence="5 7" id="KW-0687">Ribonucleoprotein</keyword>
<keyword evidence="3 7" id="KW-0694">RNA-binding</keyword>
<dbReference type="InterPro" id="IPR020069">
    <property type="entry name" value="Ribosomal_bL9_C"/>
</dbReference>
<evidence type="ECO:0000313" key="13">
    <source>
        <dbReference type="Proteomes" id="UP000055047"/>
    </source>
</evidence>
<dbReference type="SUPFAM" id="SSF55658">
    <property type="entry name" value="L9 N-domain-like"/>
    <property type="match status" value="1"/>
</dbReference>
<dbReference type="InterPro" id="IPR036791">
    <property type="entry name" value="Ribosomal_bL9_C_sf"/>
</dbReference>
<accession>A0A098EGQ7</accession>
<dbReference type="GO" id="GO:0005840">
    <property type="term" value="C:ribosome"/>
    <property type="evidence" value="ECO:0007669"/>
    <property type="project" value="UniProtKB-KW"/>
</dbReference>
<evidence type="ECO:0000256" key="8">
    <source>
        <dbReference type="SAM" id="Coils"/>
    </source>
</evidence>
<dbReference type="Pfam" id="PF01281">
    <property type="entry name" value="Ribosomal_L9_N"/>
    <property type="match status" value="1"/>
</dbReference>
<dbReference type="EMBL" id="CCXQ01000141">
    <property type="protein sequence ID" value="CEG20985.1"/>
    <property type="molecule type" value="Genomic_DNA"/>
</dbReference>
<evidence type="ECO:0000259" key="10">
    <source>
        <dbReference type="Pfam" id="PF01281"/>
    </source>
</evidence>
<evidence type="ECO:0000256" key="2">
    <source>
        <dbReference type="ARBA" id="ARBA00022730"/>
    </source>
</evidence>
<dbReference type="InterPro" id="IPR020070">
    <property type="entry name" value="Ribosomal_bL9_N"/>
</dbReference>
<dbReference type="HAMAP" id="MF_00503">
    <property type="entry name" value="Ribosomal_bL9"/>
    <property type="match status" value="1"/>
</dbReference>
<feature type="region of interest" description="Disordered" evidence="9">
    <location>
        <begin position="166"/>
        <end position="211"/>
    </location>
</feature>
<proteinExistence type="inferred from homology"/>
<dbReference type="SUPFAM" id="SSF55653">
    <property type="entry name" value="Ribosomal protein L9 C-domain"/>
    <property type="match status" value="1"/>
</dbReference>
<evidence type="ECO:0000256" key="9">
    <source>
        <dbReference type="SAM" id="MobiDB-lite"/>
    </source>
</evidence>
<comment type="function">
    <text evidence="7">Binds to the 23S rRNA.</text>
</comment>
<dbReference type="InterPro" id="IPR036935">
    <property type="entry name" value="Ribosomal_bL9_N_sf"/>
</dbReference>
<dbReference type="GO" id="GO:0006412">
    <property type="term" value="P:translation"/>
    <property type="evidence" value="ECO:0007669"/>
    <property type="project" value="UniProtKB-UniRule"/>
</dbReference>
<evidence type="ECO:0000256" key="7">
    <source>
        <dbReference type="HAMAP-Rule" id="MF_00503"/>
    </source>
</evidence>
<organism evidence="12 13">
    <name type="scientific">Anaplasma phagocytophilum</name>
    <name type="common">Ehrlichia phagocytophila</name>
    <dbReference type="NCBI Taxonomy" id="948"/>
    <lineage>
        <taxon>Bacteria</taxon>
        <taxon>Pseudomonadati</taxon>
        <taxon>Pseudomonadota</taxon>
        <taxon>Alphaproteobacteria</taxon>
        <taxon>Rickettsiales</taxon>
        <taxon>Anaplasmataceae</taxon>
        <taxon>Anaplasma</taxon>
        <taxon>phagocytophilum group</taxon>
    </lineage>
</organism>
<dbReference type="Pfam" id="PF03948">
    <property type="entry name" value="Ribosomal_L9_C"/>
    <property type="match status" value="1"/>
</dbReference>
<keyword evidence="8" id="KW-0175">Coiled coil</keyword>
<feature type="domain" description="Large ribosomal subunit protein bL9 C-terminal" evidence="11">
    <location>
        <begin position="70"/>
        <end position="151"/>
    </location>
</feature>
<dbReference type="InterPro" id="IPR020594">
    <property type="entry name" value="Ribosomal_bL9_bac/chp"/>
</dbReference>
<evidence type="ECO:0000259" key="11">
    <source>
        <dbReference type="Pfam" id="PF03948"/>
    </source>
</evidence>
<evidence type="ECO:0000313" key="12">
    <source>
        <dbReference type="EMBL" id="CEG20985.1"/>
    </source>
</evidence>
<dbReference type="InterPro" id="IPR009027">
    <property type="entry name" value="Ribosomal_bL9/RNase_H1_N"/>
</dbReference>
<evidence type="ECO:0000256" key="6">
    <source>
        <dbReference type="ARBA" id="ARBA00035292"/>
    </source>
</evidence>
<keyword evidence="4 7" id="KW-0689">Ribosomal protein</keyword>
<dbReference type="Gene3D" id="3.10.430.100">
    <property type="entry name" value="Ribosomal protein L9, C-terminal domain"/>
    <property type="match status" value="1"/>
</dbReference>
<evidence type="ECO:0000256" key="5">
    <source>
        <dbReference type="ARBA" id="ARBA00023274"/>
    </source>
</evidence>
<evidence type="ECO:0000256" key="4">
    <source>
        <dbReference type="ARBA" id="ARBA00022980"/>
    </source>
</evidence>